<name>A0A9Q3BNY2_9BASI</name>
<comment type="caution">
    <text evidence="1">The sequence shown here is derived from an EMBL/GenBank/DDBJ whole genome shotgun (WGS) entry which is preliminary data.</text>
</comment>
<gene>
    <name evidence="1" type="ORF">O181_008517</name>
</gene>
<reference evidence="1" key="1">
    <citation type="submission" date="2021-03" db="EMBL/GenBank/DDBJ databases">
        <title>Draft genome sequence of rust myrtle Austropuccinia psidii MF-1, a brazilian biotype.</title>
        <authorList>
            <person name="Quecine M.C."/>
            <person name="Pachon D.M.R."/>
            <person name="Bonatelli M.L."/>
            <person name="Correr F.H."/>
            <person name="Franceschini L.M."/>
            <person name="Leite T.F."/>
            <person name="Margarido G.R.A."/>
            <person name="Almeida C.A."/>
            <person name="Ferrarezi J.A."/>
            <person name="Labate C.A."/>
        </authorList>
    </citation>
    <scope>NUCLEOTIDE SEQUENCE</scope>
    <source>
        <strain evidence="1">MF-1</strain>
    </source>
</reference>
<sequence length="143" mass="16624">MEGVQFSSSSKNMYSLGILDTNIVFPYPAGNVRMKTERVVMDNCKSQHIILVNDYSIIYDIDINNHKDRYLKIGEYKREKLAFSNMEKQISIVSSNKDNYKEEFLTDQLVEAQINPSLSPKMRKELINILYTYRNSFSSSDES</sequence>
<evidence type="ECO:0000313" key="2">
    <source>
        <dbReference type="Proteomes" id="UP000765509"/>
    </source>
</evidence>
<organism evidence="1 2">
    <name type="scientific">Austropuccinia psidii MF-1</name>
    <dbReference type="NCBI Taxonomy" id="1389203"/>
    <lineage>
        <taxon>Eukaryota</taxon>
        <taxon>Fungi</taxon>
        <taxon>Dikarya</taxon>
        <taxon>Basidiomycota</taxon>
        <taxon>Pucciniomycotina</taxon>
        <taxon>Pucciniomycetes</taxon>
        <taxon>Pucciniales</taxon>
        <taxon>Sphaerophragmiaceae</taxon>
        <taxon>Austropuccinia</taxon>
    </lineage>
</organism>
<protein>
    <submittedName>
        <fullName evidence="1">Uncharacterized protein</fullName>
    </submittedName>
</protein>
<dbReference type="AlphaFoldDB" id="A0A9Q3BNY2"/>
<keyword evidence="2" id="KW-1185">Reference proteome</keyword>
<proteinExistence type="predicted"/>
<dbReference type="EMBL" id="AVOT02001978">
    <property type="protein sequence ID" value="MBW0468802.1"/>
    <property type="molecule type" value="Genomic_DNA"/>
</dbReference>
<accession>A0A9Q3BNY2</accession>
<evidence type="ECO:0000313" key="1">
    <source>
        <dbReference type="EMBL" id="MBW0468802.1"/>
    </source>
</evidence>
<dbReference type="Proteomes" id="UP000765509">
    <property type="component" value="Unassembled WGS sequence"/>
</dbReference>
<dbReference type="OrthoDB" id="2517660at2759"/>